<gene>
    <name evidence="2" type="ORF">GWI33_014238</name>
</gene>
<proteinExistence type="predicted"/>
<dbReference type="EMBL" id="JAACXV010013591">
    <property type="protein sequence ID" value="KAF7273020.1"/>
    <property type="molecule type" value="Genomic_DNA"/>
</dbReference>
<feature type="region of interest" description="Disordered" evidence="1">
    <location>
        <begin position="1"/>
        <end position="24"/>
    </location>
</feature>
<feature type="compositionally biased region" description="Polar residues" evidence="1">
    <location>
        <begin position="73"/>
        <end position="82"/>
    </location>
</feature>
<protein>
    <submittedName>
        <fullName evidence="2">Uncharacterized protein</fullName>
    </submittedName>
</protein>
<keyword evidence="3" id="KW-1185">Reference proteome</keyword>
<reference evidence="2" key="1">
    <citation type="submission" date="2020-08" db="EMBL/GenBank/DDBJ databases">
        <title>Genome sequencing and assembly of the red palm weevil Rhynchophorus ferrugineus.</title>
        <authorList>
            <person name="Dias G.B."/>
            <person name="Bergman C.M."/>
            <person name="Manee M."/>
        </authorList>
    </citation>
    <scope>NUCLEOTIDE SEQUENCE</scope>
    <source>
        <strain evidence="2">AA-2017</strain>
        <tissue evidence="2">Whole larva</tissue>
    </source>
</reference>
<evidence type="ECO:0000313" key="2">
    <source>
        <dbReference type="EMBL" id="KAF7273020.1"/>
    </source>
</evidence>
<sequence length="117" mass="12470">MKRARHQPISGKGKHLKSLRPTGVGLLTSPKVCTCIRLENVASFDMNIQISRLRFGFSCSFLPLTAALEENGENSPTSSSSPFPKGGIRTARRADPSAGGISGPDSHNVSVPQLELP</sequence>
<accession>A0A834I226</accession>
<evidence type="ECO:0000256" key="1">
    <source>
        <dbReference type="SAM" id="MobiDB-lite"/>
    </source>
</evidence>
<feature type="region of interest" description="Disordered" evidence="1">
    <location>
        <begin position="70"/>
        <end position="117"/>
    </location>
</feature>
<feature type="compositionally biased region" description="Basic residues" evidence="1">
    <location>
        <begin position="1"/>
        <end position="18"/>
    </location>
</feature>
<name>A0A834I226_RHYFE</name>
<comment type="caution">
    <text evidence="2">The sequence shown here is derived from an EMBL/GenBank/DDBJ whole genome shotgun (WGS) entry which is preliminary data.</text>
</comment>
<dbReference type="Proteomes" id="UP000625711">
    <property type="component" value="Unassembled WGS sequence"/>
</dbReference>
<dbReference type="AlphaFoldDB" id="A0A834I226"/>
<evidence type="ECO:0000313" key="3">
    <source>
        <dbReference type="Proteomes" id="UP000625711"/>
    </source>
</evidence>
<organism evidence="2 3">
    <name type="scientific">Rhynchophorus ferrugineus</name>
    <name type="common">Red palm weevil</name>
    <name type="synonym">Curculio ferrugineus</name>
    <dbReference type="NCBI Taxonomy" id="354439"/>
    <lineage>
        <taxon>Eukaryota</taxon>
        <taxon>Metazoa</taxon>
        <taxon>Ecdysozoa</taxon>
        <taxon>Arthropoda</taxon>
        <taxon>Hexapoda</taxon>
        <taxon>Insecta</taxon>
        <taxon>Pterygota</taxon>
        <taxon>Neoptera</taxon>
        <taxon>Endopterygota</taxon>
        <taxon>Coleoptera</taxon>
        <taxon>Polyphaga</taxon>
        <taxon>Cucujiformia</taxon>
        <taxon>Curculionidae</taxon>
        <taxon>Dryophthorinae</taxon>
        <taxon>Rhynchophorus</taxon>
    </lineage>
</organism>